<name>A0A183MBD9_9TREM</name>
<keyword evidence="3" id="KW-1185">Reference proteome</keyword>
<reference evidence="2 3" key="1">
    <citation type="submission" date="2018-11" db="EMBL/GenBank/DDBJ databases">
        <authorList>
            <consortium name="Pathogen Informatics"/>
        </authorList>
    </citation>
    <scope>NUCLEOTIDE SEQUENCE [LARGE SCALE GENOMIC DNA]</scope>
    <source>
        <strain evidence="2 3">Zambia</strain>
    </source>
</reference>
<dbReference type="AlphaFoldDB" id="A0A183MBD9"/>
<gene>
    <name evidence="2" type="ORF">SMRZ_LOCUS13364</name>
</gene>
<evidence type="ECO:0000313" key="2">
    <source>
        <dbReference type="EMBL" id="VDP05768.1"/>
    </source>
</evidence>
<dbReference type="Proteomes" id="UP000277204">
    <property type="component" value="Unassembled WGS sequence"/>
</dbReference>
<feature type="region of interest" description="Disordered" evidence="1">
    <location>
        <begin position="1"/>
        <end position="20"/>
    </location>
</feature>
<proteinExistence type="predicted"/>
<evidence type="ECO:0000256" key="1">
    <source>
        <dbReference type="SAM" id="MobiDB-lite"/>
    </source>
</evidence>
<feature type="compositionally biased region" description="Polar residues" evidence="1">
    <location>
        <begin position="7"/>
        <end position="20"/>
    </location>
</feature>
<accession>A0A183MBD9</accession>
<dbReference type="EMBL" id="UZAI01009777">
    <property type="protein sequence ID" value="VDP05768.1"/>
    <property type="molecule type" value="Genomic_DNA"/>
</dbReference>
<organism evidence="2 3">
    <name type="scientific">Schistosoma margrebowiei</name>
    <dbReference type="NCBI Taxonomy" id="48269"/>
    <lineage>
        <taxon>Eukaryota</taxon>
        <taxon>Metazoa</taxon>
        <taxon>Spiralia</taxon>
        <taxon>Lophotrochozoa</taxon>
        <taxon>Platyhelminthes</taxon>
        <taxon>Trematoda</taxon>
        <taxon>Digenea</taxon>
        <taxon>Strigeidida</taxon>
        <taxon>Schistosomatoidea</taxon>
        <taxon>Schistosomatidae</taxon>
        <taxon>Schistosoma</taxon>
    </lineage>
</organism>
<evidence type="ECO:0000313" key="3">
    <source>
        <dbReference type="Proteomes" id="UP000277204"/>
    </source>
</evidence>
<protein>
    <submittedName>
        <fullName evidence="2">Uncharacterized protein</fullName>
    </submittedName>
</protein>
<sequence>MNKKNFSKASSLRKSSKTELTPEQIMNLKTELYQLAQSNIIPLPNEPDFATCDDTRIPWERTNQVPAKEEIRKRRWKWIGHTLGKSSDWITRQVLIWNPEGKRRRGTSKNTLHREIEVYMKRMNIDWKELQRIAWDRVRWRILVSGLSFCTRDDMCK</sequence>